<name>A0AAE0ST61_9BIVA</name>
<feature type="compositionally biased region" description="Polar residues" evidence="1">
    <location>
        <begin position="291"/>
        <end position="300"/>
    </location>
</feature>
<organism evidence="2 3">
    <name type="scientific">Potamilus streckersoni</name>
    <dbReference type="NCBI Taxonomy" id="2493646"/>
    <lineage>
        <taxon>Eukaryota</taxon>
        <taxon>Metazoa</taxon>
        <taxon>Spiralia</taxon>
        <taxon>Lophotrochozoa</taxon>
        <taxon>Mollusca</taxon>
        <taxon>Bivalvia</taxon>
        <taxon>Autobranchia</taxon>
        <taxon>Heteroconchia</taxon>
        <taxon>Palaeoheterodonta</taxon>
        <taxon>Unionida</taxon>
        <taxon>Unionoidea</taxon>
        <taxon>Unionidae</taxon>
        <taxon>Ambleminae</taxon>
        <taxon>Lampsilini</taxon>
        <taxon>Potamilus</taxon>
    </lineage>
</organism>
<feature type="compositionally biased region" description="Polar residues" evidence="1">
    <location>
        <begin position="157"/>
        <end position="166"/>
    </location>
</feature>
<dbReference type="EMBL" id="JAEAOA010001122">
    <property type="protein sequence ID" value="KAK3597567.1"/>
    <property type="molecule type" value="Genomic_DNA"/>
</dbReference>
<dbReference type="Proteomes" id="UP001195483">
    <property type="component" value="Unassembled WGS sequence"/>
</dbReference>
<reference evidence="2" key="1">
    <citation type="journal article" date="2021" name="Genome Biol. Evol.">
        <title>A High-Quality Reference Genome for a Parasitic Bivalve with Doubly Uniparental Inheritance (Bivalvia: Unionida).</title>
        <authorList>
            <person name="Smith C.H."/>
        </authorList>
    </citation>
    <scope>NUCLEOTIDE SEQUENCE</scope>
    <source>
        <strain evidence="2">CHS0354</strain>
    </source>
</reference>
<evidence type="ECO:0000313" key="2">
    <source>
        <dbReference type="EMBL" id="KAK3597567.1"/>
    </source>
</evidence>
<reference evidence="2" key="2">
    <citation type="journal article" date="2021" name="Genome Biol. Evol.">
        <title>Developing a high-quality reference genome for a parasitic bivalve with doubly uniparental inheritance (Bivalvia: Unionida).</title>
        <authorList>
            <person name="Smith C.H."/>
        </authorList>
    </citation>
    <scope>NUCLEOTIDE SEQUENCE</scope>
    <source>
        <strain evidence="2">CHS0354</strain>
        <tissue evidence="2">Mantle</tissue>
    </source>
</reference>
<protein>
    <submittedName>
        <fullName evidence="2">Uncharacterized protein</fullName>
    </submittedName>
</protein>
<keyword evidence="3" id="KW-1185">Reference proteome</keyword>
<feature type="compositionally biased region" description="Low complexity" evidence="1">
    <location>
        <begin position="96"/>
        <end position="107"/>
    </location>
</feature>
<feature type="compositionally biased region" description="Polar residues" evidence="1">
    <location>
        <begin position="19"/>
        <end position="48"/>
    </location>
</feature>
<feature type="region of interest" description="Disordered" evidence="1">
    <location>
        <begin position="1"/>
        <end position="206"/>
    </location>
</feature>
<dbReference type="AlphaFoldDB" id="A0AAE0ST61"/>
<feature type="compositionally biased region" description="Basic and acidic residues" evidence="1">
    <location>
        <begin position="50"/>
        <end position="60"/>
    </location>
</feature>
<evidence type="ECO:0000256" key="1">
    <source>
        <dbReference type="SAM" id="MobiDB-lite"/>
    </source>
</evidence>
<gene>
    <name evidence="2" type="ORF">CHS0354_018162</name>
</gene>
<sequence length="300" mass="33429">MQSRNTHIANDEQIAGPSKSINKQTNTRKQQAYQSNNKKPQQQITLQIHHNHEEYHEKATGPKGKQPVEGPPKGKGTKPQANNNIQNHKKKHKSATSLLSQEQTQTQIPNTQPRTKSETNNTTGKQIPKQETTEKRKKTTRGTPNSQDQAKLDYTTPGKQNNTKNNHQSRHRKITPSFPAAPRERNTTINYRAVRSKGSTRTTESCKARPDLYVAPSGDGRILSVEDVDEPWAKLSKVKKAKRPSTRAKDLAQKVKCLLGKAVSPNRSDIQPRVSASQGCHRPAQGKESTRQGPLVQTGT</sequence>
<feature type="compositionally biased region" description="Polar residues" evidence="1">
    <location>
        <begin position="265"/>
        <end position="278"/>
    </location>
</feature>
<feature type="region of interest" description="Disordered" evidence="1">
    <location>
        <begin position="262"/>
        <end position="300"/>
    </location>
</feature>
<comment type="caution">
    <text evidence="2">The sequence shown here is derived from an EMBL/GenBank/DDBJ whole genome shotgun (WGS) entry which is preliminary data.</text>
</comment>
<accession>A0AAE0ST61</accession>
<feature type="compositionally biased region" description="Polar residues" evidence="1">
    <location>
        <begin position="108"/>
        <end position="125"/>
    </location>
</feature>
<proteinExistence type="predicted"/>
<reference evidence="2" key="3">
    <citation type="submission" date="2023-05" db="EMBL/GenBank/DDBJ databases">
        <authorList>
            <person name="Smith C.H."/>
        </authorList>
    </citation>
    <scope>NUCLEOTIDE SEQUENCE</scope>
    <source>
        <strain evidence="2">CHS0354</strain>
        <tissue evidence="2">Mantle</tissue>
    </source>
</reference>
<evidence type="ECO:0000313" key="3">
    <source>
        <dbReference type="Proteomes" id="UP001195483"/>
    </source>
</evidence>